<gene>
    <name evidence="5" type="primary">LOC112693854</name>
    <name evidence="3" type="ORF">g.179404</name>
</gene>
<feature type="region of interest" description="Disordered" evidence="1">
    <location>
        <begin position="71"/>
        <end position="140"/>
    </location>
</feature>
<feature type="compositionally biased region" description="Basic and acidic residues" evidence="1">
    <location>
        <begin position="128"/>
        <end position="140"/>
    </location>
</feature>
<feature type="signal peptide" evidence="2">
    <location>
        <begin position="1"/>
        <end position="23"/>
    </location>
</feature>
<evidence type="ECO:0000256" key="2">
    <source>
        <dbReference type="SAM" id="SignalP"/>
    </source>
</evidence>
<dbReference type="GeneID" id="112693854"/>
<evidence type="ECO:0000313" key="5">
    <source>
        <dbReference type="RefSeq" id="XP_025424885.1"/>
    </source>
</evidence>
<feature type="chain" id="PRO_5044579312" evidence="2">
    <location>
        <begin position="24"/>
        <end position="390"/>
    </location>
</feature>
<dbReference type="Proteomes" id="UP000694846">
    <property type="component" value="Unplaced"/>
</dbReference>
<reference evidence="3" key="1">
    <citation type="submission" date="2018-04" db="EMBL/GenBank/DDBJ databases">
        <title>Transcriptome assembly of Sipha flava.</title>
        <authorList>
            <person name="Scully E.D."/>
            <person name="Geib S.M."/>
            <person name="Palmer N.A."/>
            <person name="Koch K."/>
            <person name="Bradshaw J."/>
            <person name="Heng-Moss T."/>
            <person name="Sarath G."/>
        </authorList>
    </citation>
    <scope>NUCLEOTIDE SEQUENCE</scope>
</reference>
<dbReference type="RefSeq" id="XP_025424885.1">
    <property type="nucleotide sequence ID" value="XM_025569100.1"/>
</dbReference>
<feature type="compositionally biased region" description="Basic and acidic residues" evidence="1">
    <location>
        <begin position="362"/>
        <end position="374"/>
    </location>
</feature>
<name>A0A2S2QYH9_9HEMI</name>
<protein>
    <submittedName>
        <fullName evidence="5">Uncharacterized protein LOC112693854</fullName>
    </submittedName>
</protein>
<keyword evidence="2" id="KW-0732">Signal</keyword>
<proteinExistence type="predicted"/>
<reference evidence="5" key="2">
    <citation type="submission" date="2025-04" db="UniProtKB">
        <authorList>
            <consortium name="RefSeq"/>
        </authorList>
    </citation>
    <scope>IDENTIFICATION</scope>
</reference>
<keyword evidence="4" id="KW-1185">Reference proteome</keyword>
<evidence type="ECO:0000313" key="4">
    <source>
        <dbReference type="Proteomes" id="UP000694846"/>
    </source>
</evidence>
<evidence type="ECO:0000256" key="1">
    <source>
        <dbReference type="SAM" id="MobiDB-lite"/>
    </source>
</evidence>
<feature type="region of interest" description="Disordered" evidence="1">
    <location>
        <begin position="350"/>
        <end position="374"/>
    </location>
</feature>
<dbReference type="EMBL" id="GGMS01012969">
    <property type="protein sequence ID" value="MBY82172.1"/>
    <property type="molecule type" value="Transcribed_RNA"/>
</dbReference>
<sequence>MKRPLQRWLLVLSVSLAAGSVDARRFWDAYPSVSAFLNNTMSILINTDVAVNNTPVFGNVVSRFHLSTVREPGAAPGPGSEPVKTVANGTGVGSPAAVQAHGTGSADDDGTAVRTSTDVVPVTAEPPPGRETDRRGDGYDYRGYGYDYRGRANDGPLTTSARRVPTEGADPFERTGLNRVYERMVQDADYLMVNDVGRAANCFYCAAAAFRGCTVSALADRYGVDAAATAALDAESADRLTEVFGLVKSKGTRGKWYRDYMSLWNDLNERTGPGRTGAYALAYEDVRGAAQVVALRVRKERVPNARMLVLAVDYRVPAAPGEPLSGRFRNTVPYSDAYYLFVFDGARPSAENAAPTSGEDGDGGRSWRTPRTETDRADVAEWYSIKASSS</sequence>
<accession>A0A2S2QYH9</accession>
<evidence type="ECO:0000313" key="3">
    <source>
        <dbReference type="EMBL" id="MBY82172.1"/>
    </source>
</evidence>
<organism evidence="3">
    <name type="scientific">Sipha flava</name>
    <name type="common">yellow sugarcane aphid</name>
    <dbReference type="NCBI Taxonomy" id="143950"/>
    <lineage>
        <taxon>Eukaryota</taxon>
        <taxon>Metazoa</taxon>
        <taxon>Ecdysozoa</taxon>
        <taxon>Arthropoda</taxon>
        <taxon>Hexapoda</taxon>
        <taxon>Insecta</taxon>
        <taxon>Pterygota</taxon>
        <taxon>Neoptera</taxon>
        <taxon>Paraneoptera</taxon>
        <taxon>Hemiptera</taxon>
        <taxon>Sternorrhyncha</taxon>
        <taxon>Aphidomorpha</taxon>
        <taxon>Aphidoidea</taxon>
        <taxon>Aphididae</taxon>
        <taxon>Sipha</taxon>
    </lineage>
</organism>
<dbReference type="AlphaFoldDB" id="A0A2S2QYH9"/>